<dbReference type="Proteomes" id="UP000837801">
    <property type="component" value="Unassembled WGS sequence"/>
</dbReference>
<dbReference type="SUPFAM" id="SSF54928">
    <property type="entry name" value="RNA-binding domain, RBD"/>
    <property type="match status" value="1"/>
</dbReference>
<evidence type="ECO:0000313" key="8">
    <source>
        <dbReference type="Proteomes" id="UP000837801"/>
    </source>
</evidence>
<keyword evidence="2 4" id="KW-0694">RNA-binding</keyword>
<feature type="region of interest" description="Disordered" evidence="5">
    <location>
        <begin position="1"/>
        <end position="102"/>
    </location>
</feature>
<dbReference type="CDD" id="cd12307">
    <property type="entry name" value="RRM_NIFK_like"/>
    <property type="match status" value="1"/>
</dbReference>
<dbReference type="Pfam" id="PF00076">
    <property type="entry name" value="RRM_1"/>
    <property type="match status" value="1"/>
</dbReference>
<dbReference type="GO" id="GO:0005730">
    <property type="term" value="C:nucleolus"/>
    <property type="evidence" value="ECO:0007669"/>
    <property type="project" value="UniProtKB-SubCell"/>
</dbReference>
<dbReference type="Gene3D" id="3.30.70.330">
    <property type="match status" value="1"/>
</dbReference>
<evidence type="ECO:0000256" key="2">
    <source>
        <dbReference type="ARBA" id="ARBA00022884"/>
    </source>
</evidence>
<organism evidence="7 8">
    <name type="scientific">[Candida] railenensis</name>
    <dbReference type="NCBI Taxonomy" id="45579"/>
    <lineage>
        <taxon>Eukaryota</taxon>
        <taxon>Fungi</taxon>
        <taxon>Dikarya</taxon>
        <taxon>Ascomycota</taxon>
        <taxon>Saccharomycotina</taxon>
        <taxon>Pichiomycetes</taxon>
        <taxon>Debaryomycetaceae</taxon>
        <taxon>Kurtzmaniella</taxon>
    </lineage>
</organism>
<evidence type="ECO:0000256" key="1">
    <source>
        <dbReference type="ARBA" id="ARBA00004604"/>
    </source>
</evidence>
<dbReference type="OrthoDB" id="21467at2759"/>
<comment type="subcellular location">
    <subcellularLocation>
        <location evidence="1">Nucleus</location>
        <location evidence="1">Nucleolus</location>
    </subcellularLocation>
</comment>
<dbReference type="InterPro" id="IPR035979">
    <property type="entry name" value="RBD_domain_sf"/>
</dbReference>
<dbReference type="InterPro" id="IPR000504">
    <property type="entry name" value="RRM_dom"/>
</dbReference>
<accession>A0A9P0QS43</accession>
<feature type="compositionally biased region" description="Acidic residues" evidence="5">
    <location>
        <begin position="35"/>
        <end position="81"/>
    </location>
</feature>
<dbReference type="EMBL" id="CAKXYY010000017">
    <property type="protein sequence ID" value="CAH2354508.1"/>
    <property type="molecule type" value="Genomic_DNA"/>
</dbReference>
<proteinExistence type="predicted"/>
<evidence type="ECO:0000256" key="5">
    <source>
        <dbReference type="SAM" id="MobiDB-lite"/>
    </source>
</evidence>
<sequence length="253" mass="28289">MARQTRAKAAAPAAEKVSERSVEEIEADLQLPSSSDEELSVEEGSDVEELSEDSDEDIASESESESEGLEGSEEPEQEQEQEIVHKVTKSKPSTSASASSKSNKSKGVIYLGRIPHGFHENEMKKYFDQFGDISRLRLSRNKKTGKSKHYGFIEFTESEVAKVAAETMNNYLLFGHLLKCHVVPKEDVHDDLFKGSATTYKAIPWSKVSKNKHDSAKSKLQWEKLSKKHQQAQKTKIDKLKAKGIDFDLTSIV</sequence>
<feature type="domain" description="RRM" evidence="6">
    <location>
        <begin position="107"/>
        <end position="185"/>
    </location>
</feature>
<feature type="compositionally biased region" description="Low complexity" evidence="5">
    <location>
        <begin position="90"/>
        <end position="102"/>
    </location>
</feature>
<evidence type="ECO:0000256" key="4">
    <source>
        <dbReference type="PROSITE-ProRule" id="PRU00176"/>
    </source>
</evidence>
<evidence type="ECO:0000259" key="6">
    <source>
        <dbReference type="PROSITE" id="PS50102"/>
    </source>
</evidence>
<dbReference type="PANTHER" id="PTHR46754">
    <property type="entry name" value="MKI67 FHA DOMAIN-INTERACTING NUCLEOLAR PHOSPHOPROTEIN"/>
    <property type="match status" value="1"/>
</dbReference>
<dbReference type="AlphaFoldDB" id="A0A9P0QS43"/>
<dbReference type="SMART" id="SM00360">
    <property type="entry name" value="RRM"/>
    <property type="match status" value="1"/>
</dbReference>
<keyword evidence="8" id="KW-1185">Reference proteome</keyword>
<evidence type="ECO:0000313" key="7">
    <source>
        <dbReference type="EMBL" id="CAH2354508.1"/>
    </source>
</evidence>
<keyword evidence="3" id="KW-0539">Nucleus</keyword>
<protein>
    <submittedName>
        <fullName evidence="7">Ribosome biogenesis protein 15</fullName>
    </submittedName>
</protein>
<dbReference type="GO" id="GO:0003723">
    <property type="term" value="F:RNA binding"/>
    <property type="evidence" value="ECO:0007669"/>
    <property type="project" value="UniProtKB-UniRule"/>
</dbReference>
<evidence type="ECO:0000256" key="3">
    <source>
        <dbReference type="ARBA" id="ARBA00023242"/>
    </source>
</evidence>
<dbReference type="InterPro" id="IPR012677">
    <property type="entry name" value="Nucleotide-bd_a/b_plait_sf"/>
</dbReference>
<name>A0A9P0QS43_9ASCO</name>
<reference evidence="7" key="1">
    <citation type="submission" date="2022-03" db="EMBL/GenBank/DDBJ databases">
        <authorList>
            <person name="Legras J.-L."/>
            <person name="Devillers H."/>
            <person name="Grondin C."/>
        </authorList>
    </citation>
    <scope>NUCLEOTIDE SEQUENCE</scope>
    <source>
        <strain evidence="7">CLIB 1423</strain>
    </source>
</reference>
<comment type="caution">
    <text evidence="7">The sequence shown here is derived from an EMBL/GenBank/DDBJ whole genome shotgun (WGS) entry which is preliminary data.</text>
</comment>
<dbReference type="PROSITE" id="PS50102">
    <property type="entry name" value="RRM"/>
    <property type="match status" value="1"/>
</dbReference>
<gene>
    <name evidence="7" type="ORF">CLIB1423_17S00738</name>
</gene>